<protein>
    <submittedName>
        <fullName evidence="1">Uncharacterized protein</fullName>
    </submittedName>
</protein>
<keyword evidence="2" id="KW-1185">Reference proteome</keyword>
<comment type="caution">
    <text evidence="1">The sequence shown here is derived from an EMBL/GenBank/DDBJ whole genome shotgun (WGS) entry which is preliminary data.</text>
</comment>
<name>A0A9X1TJF0_9BACT</name>
<gene>
    <name evidence="1" type="ORF">LXM26_00500</name>
</gene>
<dbReference type="EMBL" id="JAJTTC010000001">
    <property type="protein sequence ID" value="MCF0059953.1"/>
    <property type="molecule type" value="Genomic_DNA"/>
</dbReference>
<sequence>MNKRDFFKTLIGGAVVAPVVVKASAPSQGLIGSGNISVTVKEPLAIPMVTLNERKAMRDVKPGTMVFQTDDRKGLKTFCKTGWMATEYALDDNGWASHVPCDEIV</sequence>
<dbReference type="AlphaFoldDB" id="A0A9X1TJF0"/>
<evidence type="ECO:0000313" key="2">
    <source>
        <dbReference type="Proteomes" id="UP001139000"/>
    </source>
</evidence>
<dbReference type="Proteomes" id="UP001139000">
    <property type="component" value="Unassembled WGS sequence"/>
</dbReference>
<dbReference type="RefSeq" id="WP_234652300.1">
    <property type="nucleotide sequence ID" value="NZ_CP094997.1"/>
</dbReference>
<evidence type="ECO:0000313" key="1">
    <source>
        <dbReference type="EMBL" id="MCF0059953.1"/>
    </source>
</evidence>
<reference evidence="1" key="1">
    <citation type="submission" date="2021-12" db="EMBL/GenBank/DDBJ databases">
        <title>Novel species in genus Dyadobacter.</title>
        <authorList>
            <person name="Ma C."/>
        </authorList>
    </citation>
    <scope>NUCLEOTIDE SEQUENCE</scope>
    <source>
        <strain evidence="1">LJ419</strain>
    </source>
</reference>
<proteinExistence type="predicted"/>
<accession>A0A9X1TJF0</accession>
<organism evidence="1 2">
    <name type="scientific">Dyadobacter chenwenxiniae</name>
    <dbReference type="NCBI Taxonomy" id="2906456"/>
    <lineage>
        <taxon>Bacteria</taxon>
        <taxon>Pseudomonadati</taxon>
        <taxon>Bacteroidota</taxon>
        <taxon>Cytophagia</taxon>
        <taxon>Cytophagales</taxon>
        <taxon>Spirosomataceae</taxon>
        <taxon>Dyadobacter</taxon>
    </lineage>
</organism>